<gene>
    <name evidence="2" type="ORF">SETIT_4G130000v2</name>
</gene>
<dbReference type="eggNOG" id="ENOG502R64D">
    <property type="taxonomic scope" value="Eukaryota"/>
</dbReference>
<keyword evidence="4" id="KW-1185">Reference proteome</keyword>
<feature type="compositionally biased region" description="Low complexity" evidence="1">
    <location>
        <begin position="70"/>
        <end position="89"/>
    </location>
</feature>
<dbReference type="EMBL" id="AGNK02002373">
    <property type="status" value="NOT_ANNOTATED_CDS"/>
    <property type="molecule type" value="Genomic_DNA"/>
</dbReference>
<reference evidence="3" key="3">
    <citation type="submission" date="2018-08" db="UniProtKB">
        <authorList>
            <consortium name="EnsemblPlants"/>
        </authorList>
    </citation>
    <scope>IDENTIFICATION</scope>
    <source>
        <strain evidence="3">Yugu1</strain>
    </source>
</reference>
<sequence>MAPANEASPRSSSPLLLMGLSPDAPAEDIAYVLGDVRRAQSRVESKRAALQEQIAAASSRRGNKRRAPPRRAQLPAANDAPLLPAAADDPGACGYTRKGGAGAVRRRLRAAAADVKKERKRLEAVRGDLDEALVDAREMLALHGGGTA</sequence>
<evidence type="ECO:0000313" key="3">
    <source>
        <dbReference type="EnsemblPlants" id="KQL10372"/>
    </source>
</evidence>
<evidence type="ECO:0000313" key="2">
    <source>
        <dbReference type="EMBL" id="RCV21320.1"/>
    </source>
</evidence>
<evidence type="ECO:0000313" key="4">
    <source>
        <dbReference type="Proteomes" id="UP000004995"/>
    </source>
</evidence>
<name>K3Y0Z1_SETIT</name>
<reference evidence="2 4" key="1">
    <citation type="journal article" date="2012" name="Nat. Biotechnol.">
        <title>Reference genome sequence of the model plant Setaria.</title>
        <authorList>
            <person name="Bennetzen J.L."/>
            <person name="Schmutz J."/>
            <person name="Wang H."/>
            <person name="Percifield R."/>
            <person name="Hawkins J."/>
            <person name="Pontaroli A.C."/>
            <person name="Estep M."/>
            <person name="Feng L."/>
            <person name="Vaughn J.N."/>
            <person name="Grimwood J."/>
            <person name="Jenkins J."/>
            <person name="Barry K."/>
            <person name="Lindquist E."/>
            <person name="Hellsten U."/>
            <person name="Deshpande S."/>
            <person name="Wang X."/>
            <person name="Wu X."/>
            <person name="Mitros T."/>
            <person name="Triplett J."/>
            <person name="Yang X."/>
            <person name="Ye C.Y."/>
            <person name="Mauro-Herrera M."/>
            <person name="Wang L."/>
            <person name="Li P."/>
            <person name="Sharma M."/>
            <person name="Sharma R."/>
            <person name="Ronald P.C."/>
            <person name="Panaud O."/>
            <person name="Kellogg E.A."/>
            <person name="Brutnell T.P."/>
            <person name="Doust A.N."/>
            <person name="Tuskan G.A."/>
            <person name="Rokhsar D."/>
            <person name="Devos K.M."/>
        </authorList>
    </citation>
    <scope>NUCLEOTIDE SEQUENCE [LARGE SCALE GENOMIC DNA]</scope>
    <source>
        <strain evidence="4">cv. Yugu1</strain>
        <strain evidence="2">Yugu1</strain>
    </source>
</reference>
<dbReference type="AlphaFoldDB" id="K3Y0Z1"/>
<dbReference type="EnsemblPlants" id="KQL10372">
    <property type="protein sequence ID" value="KQL10372"/>
    <property type="gene ID" value="SETIT_007853mg"/>
</dbReference>
<organism evidence="3 4">
    <name type="scientific">Setaria italica</name>
    <name type="common">Foxtail millet</name>
    <name type="synonym">Panicum italicum</name>
    <dbReference type="NCBI Taxonomy" id="4555"/>
    <lineage>
        <taxon>Eukaryota</taxon>
        <taxon>Viridiplantae</taxon>
        <taxon>Streptophyta</taxon>
        <taxon>Embryophyta</taxon>
        <taxon>Tracheophyta</taxon>
        <taxon>Spermatophyta</taxon>
        <taxon>Magnoliopsida</taxon>
        <taxon>Liliopsida</taxon>
        <taxon>Poales</taxon>
        <taxon>Poaceae</taxon>
        <taxon>PACMAD clade</taxon>
        <taxon>Panicoideae</taxon>
        <taxon>Panicodae</taxon>
        <taxon>Paniceae</taxon>
        <taxon>Cenchrinae</taxon>
        <taxon>Setaria</taxon>
    </lineage>
</organism>
<dbReference type="Proteomes" id="UP000004995">
    <property type="component" value="Unassembled WGS sequence"/>
</dbReference>
<feature type="region of interest" description="Disordered" evidence="1">
    <location>
        <begin position="52"/>
        <end position="89"/>
    </location>
</feature>
<dbReference type="OrthoDB" id="691585at2759"/>
<dbReference type="OMA" id="SPSWFTV"/>
<protein>
    <submittedName>
        <fullName evidence="2 3">Uncharacterized protein</fullName>
    </submittedName>
</protein>
<dbReference type="EMBL" id="CM003531">
    <property type="protein sequence ID" value="RCV21320.1"/>
    <property type="molecule type" value="Genomic_DNA"/>
</dbReference>
<dbReference type="HOGENOM" id="CLU_1838722_0_0_1"/>
<reference evidence="2" key="2">
    <citation type="submission" date="2015-07" db="EMBL/GenBank/DDBJ databases">
        <authorList>
            <person name="Noorani M."/>
        </authorList>
    </citation>
    <scope>NUCLEOTIDE SEQUENCE</scope>
    <source>
        <strain evidence="2">Yugu1</strain>
    </source>
</reference>
<proteinExistence type="predicted"/>
<accession>K3Y0Z1</accession>
<evidence type="ECO:0000256" key="1">
    <source>
        <dbReference type="SAM" id="MobiDB-lite"/>
    </source>
</evidence>
<dbReference type="Gramene" id="KQL10372">
    <property type="protein sequence ID" value="KQL10372"/>
    <property type="gene ID" value="SETIT_007853mg"/>
</dbReference>